<accession>A0A8T0NNQ3</accession>
<proteinExistence type="predicted"/>
<sequence>MFRRETLLWINALNEASTPLSKSTMSNSNSCNCSSSHATLFFWNALDTRDHLLAHGVANSQSPSTGAAILTTLHASMSEATLLLIFLNCFCAFLARRAWD</sequence>
<name>A0A8T0NNQ3_PANVG</name>
<reference evidence="1 2" key="1">
    <citation type="submission" date="2020-05" db="EMBL/GenBank/DDBJ databases">
        <title>WGS assembly of Panicum virgatum.</title>
        <authorList>
            <person name="Lovell J.T."/>
            <person name="Jenkins J."/>
            <person name="Shu S."/>
            <person name="Juenger T.E."/>
            <person name="Schmutz J."/>
        </authorList>
    </citation>
    <scope>NUCLEOTIDE SEQUENCE [LARGE SCALE GENOMIC DNA]</scope>
    <source>
        <strain evidence="2">cv. AP13</strain>
    </source>
</reference>
<comment type="caution">
    <text evidence="1">The sequence shown here is derived from an EMBL/GenBank/DDBJ whole genome shotgun (WGS) entry which is preliminary data.</text>
</comment>
<protein>
    <submittedName>
        <fullName evidence="1">Uncharacterized protein</fullName>
    </submittedName>
</protein>
<dbReference type="EMBL" id="CM029053">
    <property type="protein sequence ID" value="KAG2549909.1"/>
    <property type="molecule type" value="Genomic_DNA"/>
</dbReference>
<gene>
    <name evidence="1" type="ORF">PVAP13_9KG272591</name>
</gene>
<keyword evidence="2" id="KW-1185">Reference proteome</keyword>
<evidence type="ECO:0000313" key="1">
    <source>
        <dbReference type="EMBL" id="KAG2549909.1"/>
    </source>
</evidence>
<dbReference type="AlphaFoldDB" id="A0A8T0NNQ3"/>
<evidence type="ECO:0000313" key="2">
    <source>
        <dbReference type="Proteomes" id="UP000823388"/>
    </source>
</evidence>
<organism evidence="1 2">
    <name type="scientific">Panicum virgatum</name>
    <name type="common">Blackwell switchgrass</name>
    <dbReference type="NCBI Taxonomy" id="38727"/>
    <lineage>
        <taxon>Eukaryota</taxon>
        <taxon>Viridiplantae</taxon>
        <taxon>Streptophyta</taxon>
        <taxon>Embryophyta</taxon>
        <taxon>Tracheophyta</taxon>
        <taxon>Spermatophyta</taxon>
        <taxon>Magnoliopsida</taxon>
        <taxon>Liliopsida</taxon>
        <taxon>Poales</taxon>
        <taxon>Poaceae</taxon>
        <taxon>PACMAD clade</taxon>
        <taxon>Panicoideae</taxon>
        <taxon>Panicodae</taxon>
        <taxon>Paniceae</taxon>
        <taxon>Panicinae</taxon>
        <taxon>Panicum</taxon>
        <taxon>Panicum sect. Hiantes</taxon>
    </lineage>
</organism>
<dbReference type="Proteomes" id="UP000823388">
    <property type="component" value="Chromosome 9K"/>
</dbReference>